<dbReference type="Pfam" id="PF00023">
    <property type="entry name" value="Ank"/>
    <property type="match status" value="1"/>
</dbReference>
<dbReference type="PROSITE" id="PS50088">
    <property type="entry name" value="ANK_REPEAT"/>
    <property type="match status" value="1"/>
</dbReference>
<evidence type="ECO:0000256" key="1">
    <source>
        <dbReference type="ARBA" id="ARBA00004123"/>
    </source>
</evidence>
<keyword evidence="6" id="KW-0539">Nucleus</keyword>
<dbReference type="InterPro" id="IPR001452">
    <property type="entry name" value="SH3_domain"/>
</dbReference>
<keyword evidence="2 8" id="KW-0728">SH3 domain</keyword>
<dbReference type="PANTHER" id="PTHR24131">
    <property type="entry name" value="APOPTOSIS-STIMULATING OF P53 PROTEIN"/>
    <property type="match status" value="1"/>
</dbReference>
<evidence type="ECO:0000256" key="7">
    <source>
        <dbReference type="PROSITE-ProRule" id="PRU00023"/>
    </source>
</evidence>
<evidence type="ECO:0000313" key="11">
    <source>
        <dbReference type="Proteomes" id="UP001434883"/>
    </source>
</evidence>
<evidence type="ECO:0000313" key="10">
    <source>
        <dbReference type="EMBL" id="MEQ2197757.1"/>
    </source>
</evidence>
<dbReference type="SUPFAM" id="SSF48403">
    <property type="entry name" value="Ankyrin repeat"/>
    <property type="match status" value="1"/>
</dbReference>
<name>A0ABV0QQI6_9TELE</name>
<dbReference type="InterPro" id="IPR047163">
    <property type="entry name" value="ASPP1/2"/>
</dbReference>
<keyword evidence="4" id="KW-0677">Repeat</keyword>
<accession>A0ABV0QQI6</accession>
<dbReference type="Proteomes" id="UP001434883">
    <property type="component" value="Unassembled WGS sequence"/>
</dbReference>
<dbReference type="SMART" id="SM00326">
    <property type="entry name" value="SH3"/>
    <property type="match status" value="1"/>
</dbReference>
<feature type="domain" description="SH3" evidence="9">
    <location>
        <begin position="147"/>
        <end position="205"/>
    </location>
</feature>
<comment type="caution">
    <text evidence="10">The sequence shown here is derived from an EMBL/GenBank/DDBJ whole genome shotgun (WGS) entry which is preliminary data.</text>
</comment>
<evidence type="ECO:0000256" key="8">
    <source>
        <dbReference type="PROSITE-ProRule" id="PRU00192"/>
    </source>
</evidence>
<dbReference type="SUPFAM" id="SSF50044">
    <property type="entry name" value="SH3-domain"/>
    <property type="match status" value="1"/>
</dbReference>
<evidence type="ECO:0000256" key="4">
    <source>
        <dbReference type="ARBA" id="ARBA00022737"/>
    </source>
</evidence>
<dbReference type="EMBL" id="JAHRIN010018097">
    <property type="protein sequence ID" value="MEQ2197757.1"/>
    <property type="molecule type" value="Genomic_DNA"/>
</dbReference>
<evidence type="ECO:0000256" key="5">
    <source>
        <dbReference type="ARBA" id="ARBA00023043"/>
    </source>
</evidence>
<evidence type="ECO:0000256" key="2">
    <source>
        <dbReference type="ARBA" id="ARBA00022443"/>
    </source>
</evidence>
<feature type="repeat" description="ANK" evidence="7">
    <location>
        <begin position="81"/>
        <end position="113"/>
    </location>
</feature>
<keyword evidence="3" id="KW-0053">Apoptosis</keyword>
<dbReference type="PROSITE" id="PS50297">
    <property type="entry name" value="ANK_REP_REGION"/>
    <property type="match status" value="1"/>
</dbReference>
<comment type="subcellular location">
    <subcellularLocation>
        <location evidence="1">Nucleus</location>
    </subcellularLocation>
</comment>
<protein>
    <recommendedName>
        <fullName evidence="9">SH3 domain-containing protein</fullName>
    </recommendedName>
</protein>
<proteinExistence type="predicted"/>
<dbReference type="PANTHER" id="PTHR24131:SF17">
    <property type="entry name" value="RELA-ASSOCIATED INHIBITOR ISOFORM X1"/>
    <property type="match status" value="1"/>
</dbReference>
<sequence>MVNLLYRSVTPASRMTRASQACITPSAGDIAKWPTSWFALEPMSVHQTAMAGKCLHIFPPEFSSLFLMMSAHLNIAAICPVRRTPLHCAASCNDRDMCEFLVRNGAAVMAFTHRDGATASQKCDPYLDGFIECESYLRAKEESMGVDNNGVLYALWSYQAQAPDELNFKEGDMVTILQITEGSDWWWASLCGTEGFVPNNFFGVS</sequence>
<evidence type="ECO:0000256" key="6">
    <source>
        <dbReference type="ARBA" id="ARBA00023242"/>
    </source>
</evidence>
<gene>
    <name evidence="10" type="ORF">XENOCAPTIV_002852</name>
</gene>
<evidence type="ECO:0000259" key="9">
    <source>
        <dbReference type="PROSITE" id="PS50002"/>
    </source>
</evidence>
<dbReference type="PROSITE" id="PS50002">
    <property type="entry name" value="SH3"/>
    <property type="match status" value="1"/>
</dbReference>
<dbReference type="SMART" id="SM00248">
    <property type="entry name" value="ANK"/>
    <property type="match status" value="1"/>
</dbReference>
<dbReference type="InterPro" id="IPR036770">
    <property type="entry name" value="Ankyrin_rpt-contain_sf"/>
</dbReference>
<dbReference type="PRINTS" id="PR00452">
    <property type="entry name" value="SH3DOMAIN"/>
</dbReference>
<keyword evidence="11" id="KW-1185">Reference proteome</keyword>
<keyword evidence="5 7" id="KW-0040">ANK repeat</keyword>
<evidence type="ECO:0000256" key="3">
    <source>
        <dbReference type="ARBA" id="ARBA00022703"/>
    </source>
</evidence>
<organism evidence="10 11">
    <name type="scientific">Xenoophorus captivus</name>
    <dbReference type="NCBI Taxonomy" id="1517983"/>
    <lineage>
        <taxon>Eukaryota</taxon>
        <taxon>Metazoa</taxon>
        <taxon>Chordata</taxon>
        <taxon>Craniata</taxon>
        <taxon>Vertebrata</taxon>
        <taxon>Euteleostomi</taxon>
        <taxon>Actinopterygii</taxon>
        <taxon>Neopterygii</taxon>
        <taxon>Teleostei</taxon>
        <taxon>Neoteleostei</taxon>
        <taxon>Acanthomorphata</taxon>
        <taxon>Ovalentaria</taxon>
        <taxon>Atherinomorphae</taxon>
        <taxon>Cyprinodontiformes</taxon>
        <taxon>Goodeidae</taxon>
        <taxon>Xenoophorus</taxon>
    </lineage>
</organism>
<dbReference type="InterPro" id="IPR036028">
    <property type="entry name" value="SH3-like_dom_sf"/>
</dbReference>
<reference evidence="10 11" key="1">
    <citation type="submission" date="2021-06" db="EMBL/GenBank/DDBJ databases">
        <authorList>
            <person name="Palmer J.M."/>
        </authorList>
    </citation>
    <scope>NUCLEOTIDE SEQUENCE [LARGE SCALE GENOMIC DNA]</scope>
    <source>
        <strain evidence="10 11">XC_2019</strain>
        <tissue evidence="10">Muscle</tissue>
    </source>
</reference>
<dbReference type="InterPro" id="IPR002110">
    <property type="entry name" value="Ankyrin_rpt"/>
</dbReference>
<dbReference type="Gene3D" id="1.25.40.20">
    <property type="entry name" value="Ankyrin repeat-containing domain"/>
    <property type="match status" value="1"/>
</dbReference>
<dbReference type="Pfam" id="PF00018">
    <property type="entry name" value="SH3_1"/>
    <property type="match status" value="1"/>
</dbReference>